<proteinExistence type="predicted"/>
<name>A0A8S3WWW3_PARAO</name>
<keyword evidence="2" id="KW-1185">Reference proteome</keyword>
<dbReference type="EMBL" id="CAJQZP010000774">
    <property type="protein sequence ID" value="CAG4984531.1"/>
    <property type="molecule type" value="Genomic_DNA"/>
</dbReference>
<accession>A0A8S3WWW3</accession>
<evidence type="ECO:0000313" key="1">
    <source>
        <dbReference type="EMBL" id="CAG4984531.1"/>
    </source>
</evidence>
<reference evidence="1" key="1">
    <citation type="submission" date="2021-04" db="EMBL/GenBank/DDBJ databases">
        <authorList>
            <person name="Tunstrom K."/>
        </authorList>
    </citation>
    <scope>NUCLEOTIDE SEQUENCE</scope>
</reference>
<protein>
    <submittedName>
        <fullName evidence="1">(apollo) hypothetical protein</fullName>
    </submittedName>
</protein>
<evidence type="ECO:0000313" key="2">
    <source>
        <dbReference type="Proteomes" id="UP000691718"/>
    </source>
</evidence>
<dbReference type="AlphaFoldDB" id="A0A8S3WWW3"/>
<gene>
    <name evidence="1" type="ORF">PAPOLLO_LOCUS10877</name>
</gene>
<dbReference type="Proteomes" id="UP000691718">
    <property type="component" value="Unassembled WGS sequence"/>
</dbReference>
<organism evidence="1 2">
    <name type="scientific">Parnassius apollo</name>
    <name type="common">Apollo butterfly</name>
    <name type="synonym">Papilio apollo</name>
    <dbReference type="NCBI Taxonomy" id="110799"/>
    <lineage>
        <taxon>Eukaryota</taxon>
        <taxon>Metazoa</taxon>
        <taxon>Ecdysozoa</taxon>
        <taxon>Arthropoda</taxon>
        <taxon>Hexapoda</taxon>
        <taxon>Insecta</taxon>
        <taxon>Pterygota</taxon>
        <taxon>Neoptera</taxon>
        <taxon>Endopterygota</taxon>
        <taxon>Lepidoptera</taxon>
        <taxon>Glossata</taxon>
        <taxon>Ditrysia</taxon>
        <taxon>Papilionoidea</taxon>
        <taxon>Papilionidae</taxon>
        <taxon>Parnassiinae</taxon>
        <taxon>Parnassini</taxon>
        <taxon>Parnassius</taxon>
        <taxon>Parnassius</taxon>
    </lineage>
</organism>
<comment type="caution">
    <text evidence="1">The sequence shown here is derived from an EMBL/GenBank/DDBJ whole genome shotgun (WGS) entry which is preliminary data.</text>
</comment>
<sequence>MVIYKLIEGRGRKLVNLVMDRHEPSSIDTMTYLNNVNIVGVDDQSGNANINEQVESIYSDFQVCETLRITMKIFQSFLITLQSMTQVNTNQKPSNSNLFVILRNLHQLYPHLALILKTRLQLHLPANNNSQPEISELVLPKSIENSANVDGKYLKSDCEDQMTVVMNIGQQNALAKCLHLVQAVPLHRHQAHHQADPLLFTLLYAAPT</sequence>